<evidence type="ECO:0000313" key="1">
    <source>
        <dbReference type="EMBL" id="TGY76336.1"/>
    </source>
</evidence>
<proteinExistence type="predicted"/>
<keyword evidence="2" id="KW-1185">Reference proteome</keyword>
<comment type="caution">
    <text evidence="1">The sequence shown here is derived from an EMBL/GenBank/DDBJ whole genome shotgun (WGS) entry which is preliminary data.</text>
</comment>
<name>A0AC61RBN3_9BACT</name>
<organism evidence="1 2">
    <name type="scientific">Lepagella muris</name>
    <dbReference type="NCBI Taxonomy" id="3032870"/>
    <lineage>
        <taxon>Bacteria</taxon>
        <taxon>Pseudomonadati</taxon>
        <taxon>Bacteroidota</taxon>
        <taxon>Bacteroidia</taxon>
        <taxon>Bacteroidales</taxon>
        <taxon>Muribaculaceae</taxon>
        <taxon>Lepagella</taxon>
    </lineage>
</organism>
<reference evidence="1" key="1">
    <citation type="submission" date="2019-04" db="EMBL/GenBank/DDBJ databases">
        <title>Microbes associate with the intestines of laboratory mice.</title>
        <authorList>
            <person name="Navarre W."/>
            <person name="Wong E."/>
            <person name="Huang K."/>
            <person name="Tropini C."/>
            <person name="Ng K."/>
            <person name="Yu B."/>
        </authorList>
    </citation>
    <scope>NUCLEOTIDE SEQUENCE</scope>
    <source>
        <strain evidence="1">NM04_E33</strain>
    </source>
</reference>
<evidence type="ECO:0000313" key="2">
    <source>
        <dbReference type="Proteomes" id="UP000306319"/>
    </source>
</evidence>
<dbReference type="Proteomes" id="UP000306319">
    <property type="component" value="Unassembled WGS sequence"/>
</dbReference>
<gene>
    <name evidence="1" type="ORF">E5331_18275</name>
</gene>
<dbReference type="EMBL" id="SRYB01000041">
    <property type="protein sequence ID" value="TGY76336.1"/>
    <property type="molecule type" value="Genomic_DNA"/>
</dbReference>
<sequence>MKIKKYILLGSLAIMSTGITSCGSDWLDITNNTQDTVEDYYTTDDNIWQSVVAAYDPLHWFDYANNYTGLNIYPEVLADQCFPGGGDVNDMDQWKKVFNFVSTSTSVLSTNYSNAYSGVKRCNDALHYMFDFWTPNTDLELAHRNRYESEALALRAFYYNQLWHWWGNIVYYDKNLSGDFLGTQYTADEVYEFIIKDLEKVIADNYLPEKCEGGELGRVTKHFVYMLYTEIVMYQNDQSRKSKALGYMEEIINSGKYQLMNDFSAIWDVTGEWCSESVFEINYSDYLANRNWSWGGTCGGTVVPCMILPRGYSSADGIHDNTGWGFATVRKSTFDSYDANDKRRDASIWQPEEGSYQKGFQDTGYFLAKYAGKIGGNSGQIADAVLNYNNNLRLYRFSEVLLNAAELGSSNAQRYLDMVRSRAGLESVPATLDNIIQERAWEFLGEGKRYWDLIRTGLAKDLLVKGNEIPDDRTGNYTDNKKYLPFPQDEIDMCHGTLKQNDQYFQ</sequence>
<accession>A0AC61RBN3</accession>
<protein>
    <submittedName>
        <fullName evidence="1">RagB/SusD family nutrient uptake outer membrane protein</fullName>
    </submittedName>
</protein>